<keyword evidence="8 11" id="KW-0378">Hydrolase</keyword>
<dbReference type="EC" id="3.4.11.21" evidence="4"/>
<proteinExistence type="inferred from homology"/>
<evidence type="ECO:0000256" key="1">
    <source>
        <dbReference type="ARBA" id="ARBA00001335"/>
    </source>
</evidence>
<dbReference type="Proteomes" id="UP000023152">
    <property type="component" value="Unassembled WGS sequence"/>
</dbReference>
<dbReference type="PANTHER" id="PTHR28570:SF3">
    <property type="entry name" value="ASPARTYL AMINOPEPTIDASE"/>
    <property type="match status" value="1"/>
</dbReference>
<evidence type="ECO:0000256" key="6">
    <source>
        <dbReference type="ARBA" id="ARBA00022670"/>
    </source>
</evidence>
<comment type="caution">
    <text evidence="12">The sequence shown here is derived from an EMBL/GenBank/DDBJ whole genome shotgun (WGS) entry which is preliminary data.</text>
</comment>
<protein>
    <recommendedName>
        <fullName evidence="4">aspartyl aminopeptidase</fullName>
        <ecNumber evidence="4">3.4.11.21</ecNumber>
    </recommendedName>
</protein>
<accession>X6MNV9</accession>
<gene>
    <name evidence="12" type="ORF">RFI_22602</name>
</gene>
<evidence type="ECO:0000256" key="3">
    <source>
        <dbReference type="ARBA" id="ARBA00008290"/>
    </source>
</evidence>
<dbReference type="PRINTS" id="PR00932">
    <property type="entry name" value="AMINO1PTASE"/>
</dbReference>
<keyword evidence="7 11" id="KW-0479">Metal-binding</keyword>
<evidence type="ECO:0000256" key="8">
    <source>
        <dbReference type="ARBA" id="ARBA00022801"/>
    </source>
</evidence>
<dbReference type="GO" id="GO:0008237">
    <property type="term" value="F:metallopeptidase activity"/>
    <property type="evidence" value="ECO:0007669"/>
    <property type="project" value="UniProtKB-KW"/>
</dbReference>
<dbReference type="PANTHER" id="PTHR28570">
    <property type="entry name" value="ASPARTYL AMINOPEPTIDASE"/>
    <property type="match status" value="1"/>
</dbReference>
<organism evidence="12 13">
    <name type="scientific">Reticulomyxa filosa</name>
    <dbReference type="NCBI Taxonomy" id="46433"/>
    <lineage>
        <taxon>Eukaryota</taxon>
        <taxon>Sar</taxon>
        <taxon>Rhizaria</taxon>
        <taxon>Retaria</taxon>
        <taxon>Foraminifera</taxon>
        <taxon>Monothalamids</taxon>
        <taxon>Reticulomyxidae</taxon>
        <taxon>Reticulomyxa</taxon>
    </lineage>
</organism>
<comment type="cofactor">
    <cofactor evidence="2">
        <name>Zn(2+)</name>
        <dbReference type="ChEBI" id="CHEBI:29105"/>
    </cofactor>
</comment>
<evidence type="ECO:0000256" key="10">
    <source>
        <dbReference type="ARBA" id="ARBA00023049"/>
    </source>
</evidence>
<dbReference type="GO" id="GO:0008270">
    <property type="term" value="F:zinc ion binding"/>
    <property type="evidence" value="ECO:0007669"/>
    <property type="project" value="InterPro"/>
</dbReference>
<dbReference type="Gene3D" id="2.30.250.10">
    <property type="entry name" value="Aminopeptidase i, Domain 2"/>
    <property type="match status" value="1"/>
</dbReference>
<keyword evidence="9 11" id="KW-0862">Zinc</keyword>
<dbReference type="Gene3D" id="3.40.630.10">
    <property type="entry name" value="Zn peptidases"/>
    <property type="match status" value="1"/>
</dbReference>
<evidence type="ECO:0000313" key="12">
    <source>
        <dbReference type="EMBL" id="ETO14765.1"/>
    </source>
</evidence>
<keyword evidence="10 11" id="KW-0482">Metalloprotease</keyword>
<evidence type="ECO:0000256" key="2">
    <source>
        <dbReference type="ARBA" id="ARBA00001947"/>
    </source>
</evidence>
<evidence type="ECO:0000256" key="5">
    <source>
        <dbReference type="ARBA" id="ARBA00022438"/>
    </source>
</evidence>
<dbReference type="SUPFAM" id="SSF101821">
    <property type="entry name" value="Aminopeptidase/glucanase lid domain"/>
    <property type="match status" value="1"/>
</dbReference>
<dbReference type="SUPFAM" id="SSF53187">
    <property type="entry name" value="Zn-dependent exopeptidases"/>
    <property type="match status" value="1"/>
</dbReference>
<dbReference type="Pfam" id="PF02127">
    <property type="entry name" value="Peptidase_M18"/>
    <property type="match status" value="1"/>
</dbReference>
<evidence type="ECO:0000256" key="7">
    <source>
        <dbReference type="ARBA" id="ARBA00022723"/>
    </source>
</evidence>
<evidence type="ECO:0000256" key="9">
    <source>
        <dbReference type="ARBA" id="ARBA00022833"/>
    </source>
</evidence>
<dbReference type="AlphaFoldDB" id="X6MNV9"/>
<keyword evidence="13" id="KW-1185">Reference proteome</keyword>
<keyword evidence="6 11" id="KW-0645">Protease</keyword>
<evidence type="ECO:0000256" key="4">
    <source>
        <dbReference type="ARBA" id="ARBA00011965"/>
    </source>
</evidence>
<comment type="similarity">
    <text evidence="3 11">Belongs to the peptidase M18 family.</text>
</comment>
<feature type="non-terminal residue" evidence="12">
    <location>
        <position position="1"/>
    </location>
</feature>
<dbReference type="GO" id="GO:0006508">
    <property type="term" value="P:proteolysis"/>
    <property type="evidence" value="ECO:0007669"/>
    <property type="project" value="UniProtKB-KW"/>
</dbReference>
<dbReference type="InterPro" id="IPR001948">
    <property type="entry name" value="Peptidase_M18"/>
</dbReference>
<comment type="catalytic activity">
    <reaction evidence="1">
        <text>Release of an N-terminal aspartate or glutamate from a peptide, with a preference for aspartate.</text>
        <dbReference type="EC" id="3.4.11.21"/>
    </reaction>
</comment>
<dbReference type="GO" id="GO:0004177">
    <property type="term" value="F:aminopeptidase activity"/>
    <property type="evidence" value="ECO:0007669"/>
    <property type="project" value="UniProtKB-KW"/>
</dbReference>
<keyword evidence="5 11" id="KW-0031">Aminopeptidase</keyword>
<dbReference type="GO" id="GO:0005737">
    <property type="term" value="C:cytoplasm"/>
    <property type="evidence" value="ECO:0007669"/>
    <property type="project" value="UniProtKB-ARBA"/>
</dbReference>
<name>X6MNV9_RETFI</name>
<dbReference type="InterPro" id="IPR023358">
    <property type="entry name" value="Peptidase_M18_dom2"/>
</dbReference>
<dbReference type="EMBL" id="ASPP01019786">
    <property type="protein sequence ID" value="ETO14765.1"/>
    <property type="molecule type" value="Genomic_DNA"/>
</dbReference>
<dbReference type="OrthoDB" id="9880441at2759"/>
<evidence type="ECO:0000256" key="11">
    <source>
        <dbReference type="RuleBase" id="RU004386"/>
    </source>
</evidence>
<reference evidence="12 13" key="1">
    <citation type="journal article" date="2013" name="Curr. Biol.">
        <title>The Genome of the Foraminiferan Reticulomyxa filosa.</title>
        <authorList>
            <person name="Glockner G."/>
            <person name="Hulsmann N."/>
            <person name="Schleicher M."/>
            <person name="Noegel A.A."/>
            <person name="Eichinger L."/>
            <person name="Gallinger C."/>
            <person name="Pawlowski J."/>
            <person name="Sierra R."/>
            <person name="Euteneuer U."/>
            <person name="Pillet L."/>
            <person name="Moustafa A."/>
            <person name="Platzer M."/>
            <person name="Groth M."/>
            <person name="Szafranski K."/>
            <person name="Schliwa M."/>
        </authorList>
    </citation>
    <scope>NUCLEOTIDE SEQUENCE [LARGE SCALE GENOMIC DNA]</scope>
</reference>
<evidence type="ECO:0000313" key="13">
    <source>
        <dbReference type="Proteomes" id="UP000023152"/>
    </source>
</evidence>
<sequence length="223" mass="25056">DLSVAGRVTVTGDKEEKESFHSRLARVDRPILRISNLAIHLNRGVNETGFQFNQETQTVPVLATEFAAQSNKTVTCFFFIKKKKKNLKTMNSSIVNIFAHFLHCDEIQFNESTKSPMNEDCHPMLLKLLAKELNVDPEQIHDFELYLYDTHKSCLGGALNEFIYSARLDNLMSCFVCLRALLRANSADSFASETNIRVLACFDNEEIGSNSNRGAASNLLLSS</sequence>